<accession>A0ABQ9EVY1</accession>
<organism evidence="4 5">
    <name type="scientific">Tegillarca granosa</name>
    <name type="common">Malaysian cockle</name>
    <name type="synonym">Anadara granosa</name>
    <dbReference type="NCBI Taxonomy" id="220873"/>
    <lineage>
        <taxon>Eukaryota</taxon>
        <taxon>Metazoa</taxon>
        <taxon>Spiralia</taxon>
        <taxon>Lophotrochozoa</taxon>
        <taxon>Mollusca</taxon>
        <taxon>Bivalvia</taxon>
        <taxon>Autobranchia</taxon>
        <taxon>Pteriomorphia</taxon>
        <taxon>Arcoida</taxon>
        <taxon>Arcoidea</taxon>
        <taxon>Arcidae</taxon>
        <taxon>Tegillarca</taxon>
    </lineage>
</organism>
<dbReference type="InterPro" id="IPR040031">
    <property type="entry name" value="Codanin-1"/>
</dbReference>
<keyword evidence="1" id="KW-0175">Coiled coil</keyword>
<feature type="domain" description="Codanin-1 C-terminal" evidence="3">
    <location>
        <begin position="698"/>
        <end position="807"/>
    </location>
</feature>
<dbReference type="EMBL" id="JARBDR010000657">
    <property type="protein sequence ID" value="KAJ8309350.1"/>
    <property type="molecule type" value="Genomic_DNA"/>
</dbReference>
<feature type="region of interest" description="Disordered" evidence="2">
    <location>
        <begin position="1"/>
        <end position="27"/>
    </location>
</feature>
<evidence type="ECO:0000313" key="5">
    <source>
        <dbReference type="Proteomes" id="UP001217089"/>
    </source>
</evidence>
<evidence type="ECO:0000256" key="1">
    <source>
        <dbReference type="SAM" id="Coils"/>
    </source>
</evidence>
<feature type="compositionally biased region" description="Basic residues" evidence="2">
    <location>
        <begin position="1"/>
        <end position="13"/>
    </location>
</feature>
<dbReference type="PANTHER" id="PTHR28678">
    <property type="entry name" value="CODANIN-1"/>
    <property type="match status" value="1"/>
</dbReference>
<protein>
    <recommendedName>
        <fullName evidence="3">Codanin-1 C-terminal domain-containing protein</fullName>
    </recommendedName>
</protein>
<evidence type="ECO:0000313" key="4">
    <source>
        <dbReference type="EMBL" id="KAJ8309350.1"/>
    </source>
</evidence>
<gene>
    <name evidence="4" type="ORF">KUTeg_014224</name>
</gene>
<evidence type="ECO:0000259" key="3">
    <source>
        <dbReference type="Pfam" id="PF15296"/>
    </source>
</evidence>
<evidence type="ECO:0000256" key="2">
    <source>
        <dbReference type="SAM" id="MobiDB-lite"/>
    </source>
</evidence>
<sequence length="1080" mass="122498">MTRRSGGKKRHSLPKYDSKNSSPTSVPVFSLANSSDFPAIGDCNKPLSPRDMNVTEKGDNLSLHDILCIKNSPVFEMTPKPSKPVNITKSRRISFTTLPQDGAGDSVQSPSRRIKPTPIQVDILGPTNKAFTDTSTVDVGMVTNKQLSDGGVLVENTEDLQKHLEEERELLKQERAKRQQEGSFDCPGLATPTKTALERVNSVIEMIVAERSEVTHENQLNVLAEMYSLCLGENLFPNLAVELYFLMQLLTCRSSDVELISDFVEDAIDTNYFSTVHNAVYFAVRVLEQQIGLLEYLDKSTLKLLSENTRLVAFSPQLTDWLLRTYEKQVLLNGPALPKSPIGGVSFQAETDNRKNFPSDQSFHMFKKQRDAFYELLREWEADHMTPGWSLSDAMGLRIRSLVNNKMELTNCVHFARLFQSQLITMCKGDGSIRTEGDDESIAFLSQLKRSNPEKFKRLQERFIKPSSIGGPCPSSSFPGYQEFFHDFIISASSPLFNQHLTDTFAAKVSELNTASIVPCETENSEVDHGESDDDEKTLFSANLLTLRLLGKFMGFVTFLPYQTTAKLPEDTLAAFISLRKNQVLHLDIGECLKTAFYLGRLTLTVPWIVEFLNMMDVIAPNLDYFQTILFMLLHIHRYIWEEKDKPYYSRLLIVTTISWLFENSVIPEGFYFMDIPDDIVNLMIQNNKCKLEQSVDMMGFVDQGLYYSCCQYVGEMKTLLIEFAVGSSSKNATIRKITPVSADDSSTPSVSEKQVQLQLEENFFHNHPSSLKRTVEFVAERTASNFIKNFRATMLQESFKDCKTKLSTHLKSMSGGSPSGKAKDKLQLDIFKISQEMVTQDMVKDIVVKNISPTKEKVKAMLTEVKNILHNRQDIIPSVMRGFGNLMRDLPVLLLSCFPEEWDESLIDDFITIWKNELREVISLHAILCGHVVLRLEESNNVQMAWKKYTDFVIRVIKEKLLTNEELQKSCLCVLQNYEECLKHLGPFVCHLVEHFMDHDEINLNLSECLEWIFQLSGESSPTAFRVLSILGKADTESNKTPILKDSNGTQTVDNVTDIKINNLETVVEDIYKENIECG</sequence>
<dbReference type="InterPro" id="IPR028171">
    <property type="entry name" value="Codanin-1_C"/>
</dbReference>
<feature type="coiled-coil region" evidence="1">
    <location>
        <begin position="154"/>
        <end position="181"/>
    </location>
</feature>
<reference evidence="4 5" key="1">
    <citation type="submission" date="2022-12" db="EMBL/GenBank/DDBJ databases">
        <title>Chromosome-level genome of Tegillarca granosa.</title>
        <authorList>
            <person name="Kim J."/>
        </authorList>
    </citation>
    <scope>NUCLEOTIDE SEQUENCE [LARGE SCALE GENOMIC DNA]</scope>
    <source>
        <strain evidence="4">Teg-2019</strain>
        <tissue evidence="4">Adductor muscle</tissue>
    </source>
</reference>
<proteinExistence type="predicted"/>
<dbReference type="Pfam" id="PF15296">
    <property type="entry name" value="Codanin-1_C"/>
    <property type="match status" value="1"/>
</dbReference>
<keyword evidence="5" id="KW-1185">Reference proteome</keyword>
<dbReference type="Proteomes" id="UP001217089">
    <property type="component" value="Unassembled WGS sequence"/>
</dbReference>
<dbReference type="PANTHER" id="PTHR28678:SF1">
    <property type="entry name" value="CODANIN-1"/>
    <property type="match status" value="1"/>
</dbReference>
<name>A0ABQ9EVY1_TEGGR</name>
<comment type="caution">
    <text evidence="4">The sequence shown here is derived from an EMBL/GenBank/DDBJ whole genome shotgun (WGS) entry which is preliminary data.</text>
</comment>